<keyword evidence="2 6" id="KW-0812">Transmembrane</keyword>
<comment type="caution">
    <text evidence="8">The sequence shown here is derived from an EMBL/GenBank/DDBJ whole genome shotgun (WGS) entry which is preliminary data.</text>
</comment>
<dbReference type="Pfam" id="PF07690">
    <property type="entry name" value="MFS_1"/>
    <property type="match status" value="1"/>
</dbReference>
<keyword evidence="3 6" id="KW-1133">Transmembrane helix</keyword>
<evidence type="ECO:0000256" key="3">
    <source>
        <dbReference type="ARBA" id="ARBA00022989"/>
    </source>
</evidence>
<feature type="transmembrane region" description="Helical" evidence="6">
    <location>
        <begin position="403"/>
        <end position="422"/>
    </location>
</feature>
<feature type="domain" description="Major facilitator superfamily (MFS) profile" evidence="7">
    <location>
        <begin position="70"/>
        <end position="590"/>
    </location>
</feature>
<proteinExistence type="predicted"/>
<feature type="transmembrane region" description="Helical" evidence="6">
    <location>
        <begin position="234"/>
        <end position="253"/>
    </location>
</feature>
<reference evidence="8" key="1">
    <citation type="journal article" date="2022" name="G3 (Bethesda)">
        <title>High quality genome of the basidiomycete yeast Dioszegia hungarica PDD-24b-2 isolated from cloud water.</title>
        <authorList>
            <person name="Jarrige D."/>
            <person name="Haridas S."/>
            <person name="Bleykasten-Grosshans C."/>
            <person name="Joly M."/>
            <person name="Nadalig T."/>
            <person name="Sancelme M."/>
            <person name="Vuilleumier S."/>
            <person name="Grigoriev I.V."/>
            <person name="Amato P."/>
            <person name="Bringel F."/>
        </authorList>
    </citation>
    <scope>NUCLEOTIDE SEQUENCE</scope>
    <source>
        <strain evidence="8">PDD-24b-2</strain>
    </source>
</reference>
<feature type="transmembrane region" description="Helical" evidence="6">
    <location>
        <begin position="429"/>
        <end position="447"/>
    </location>
</feature>
<dbReference type="SUPFAM" id="SSF103473">
    <property type="entry name" value="MFS general substrate transporter"/>
    <property type="match status" value="1"/>
</dbReference>
<dbReference type="PANTHER" id="PTHR23501">
    <property type="entry name" value="MAJOR FACILITATOR SUPERFAMILY"/>
    <property type="match status" value="1"/>
</dbReference>
<evidence type="ECO:0000256" key="5">
    <source>
        <dbReference type="SAM" id="MobiDB-lite"/>
    </source>
</evidence>
<evidence type="ECO:0000313" key="9">
    <source>
        <dbReference type="Proteomes" id="UP001164286"/>
    </source>
</evidence>
<evidence type="ECO:0000256" key="2">
    <source>
        <dbReference type="ARBA" id="ARBA00022692"/>
    </source>
</evidence>
<evidence type="ECO:0000313" key="8">
    <source>
        <dbReference type="EMBL" id="KAI9635925.1"/>
    </source>
</evidence>
<dbReference type="Proteomes" id="UP001164286">
    <property type="component" value="Unassembled WGS sequence"/>
</dbReference>
<feature type="transmembrane region" description="Helical" evidence="6">
    <location>
        <begin position="134"/>
        <end position="155"/>
    </location>
</feature>
<dbReference type="Gene3D" id="1.20.1250.20">
    <property type="entry name" value="MFS general substrate transporter like domains"/>
    <property type="match status" value="2"/>
</dbReference>
<dbReference type="InterPro" id="IPR020846">
    <property type="entry name" value="MFS_dom"/>
</dbReference>
<gene>
    <name evidence="8" type="ORF">MKK02DRAFT_33236</name>
</gene>
<dbReference type="EMBL" id="JAKWFO010000005">
    <property type="protein sequence ID" value="KAI9635925.1"/>
    <property type="molecule type" value="Genomic_DNA"/>
</dbReference>
<dbReference type="AlphaFoldDB" id="A0AA38LUL9"/>
<feature type="transmembrane region" description="Helical" evidence="6">
    <location>
        <begin position="291"/>
        <end position="313"/>
    </location>
</feature>
<feature type="transmembrane region" description="Helical" evidence="6">
    <location>
        <begin position="566"/>
        <end position="586"/>
    </location>
</feature>
<dbReference type="GO" id="GO:0022857">
    <property type="term" value="F:transmembrane transporter activity"/>
    <property type="evidence" value="ECO:0007669"/>
    <property type="project" value="InterPro"/>
</dbReference>
<sequence>MSTAIPHLPREGDSTPDTPITEKKDRFASSPARDDDSLEDASSAGDTLIEEKSKGVVEMEYLAARINTKYLVLLYGGFMVLAYTLALNQSTSGRFLETAVSASFGVHALQSTINTVTAVFQAMSQPPIAKFADVFGRVNAYIGCVVFYVIGYIIVASSNNIVTFAVGNSIYILGITGLFLLQNIIISDISSLRNRYWWTIFPSIPGAINTWVAGDVVDAFLQNNRTMWRWRWGFAIFIILTPILATPIILVLWRGTRAPRTHRNEIRAARRGERFSLGRFKQGARAMFWQLDFIGLVLFVLGFGMFFVTITLANSRTARWSDPHAIALLILGGLFIIGFGLYEHYYAPHPLIPFRLLRNKTVIGCMLIALIHPMAGRIVNGYLNTFFVVAAGVDVKTATRLSTVPSFAATFIAIFASMVVRYTRRIKPIIVLGFAVQTLAFGLMIRFRQSHNSVGEFIAVQTIKGFGIGCISFPTQAVIQSAAPHEHLGAITAAYLIVFYLSSGIGAAIGGAIWTNIVPSRISEYMQNEALAAKAYGNPFGFAVEYGLDTLPRQALQRAQDEAQRIIVIVGTCVCVLGLLVSIFMINNVHLPDTQSLEESENAVKVAEAERKGGKRAEAGALNVARAQNTAM</sequence>
<feature type="transmembrane region" description="Helical" evidence="6">
    <location>
        <begin position="70"/>
        <end position="87"/>
    </location>
</feature>
<keyword evidence="9" id="KW-1185">Reference proteome</keyword>
<dbReference type="PANTHER" id="PTHR23501:SF87">
    <property type="entry name" value="SIDEROPHORE IRON TRANSPORTER 2"/>
    <property type="match status" value="1"/>
</dbReference>
<comment type="subcellular location">
    <subcellularLocation>
        <location evidence="1">Membrane</location>
        <topology evidence="1">Multi-pass membrane protein</topology>
    </subcellularLocation>
</comment>
<evidence type="ECO:0000256" key="4">
    <source>
        <dbReference type="ARBA" id="ARBA00023136"/>
    </source>
</evidence>
<feature type="transmembrane region" description="Helical" evidence="6">
    <location>
        <begin position="161"/>
        <end position="184"/>
    </location>
</feature>
<dbReference type="GeneID" id="77727886"/>
<evidence type="ECO:0000256" key="1">
    <source>
        <dbReference type="ARBA" id="ARBA00004141"/>
    </source>
</evidence>
<dbReference type="PROSITE" id="PS50850">
    <property type="entry name" value="MFS"/>
    <property type="match status" value="1"/>
</dbReference>
<evidence type="ECO:0000256" key="6">
    <source>
        <dbReference type="SAM" id="Phobius"/>
    </source>
</evidence>
<name>A0AA38LUL9_9TREE</name>
<feature type="compositionally biased region" description="Basic and acidic residues" evidence="5">
    <location>
        <begin position="20"/>
        <end position="35"/>
    </location>
</feature>
<feature type="transmembrane region" description="Helical" evidence="6">
    <location>
        <begin position="325"/>
        <end position="342"/>
    </location>
</feature>
<protein>
    <submittedName>
        <fullName evidence="8">Major facilitator superfamily domain-containing protein</fullName>
    </submittedName>
</protein>
<feature type="region of interest" description="Disordered" evidence="5">
    <location>
        <begin position="1"/>
        <end position="44"/>
    </location>
</feature>
<organism evidence="8 9">
    <name type="scientific">Dioszegia hungarica</name>
    <dbReference type="NCBI Taxonomy" id="4972"/>
    <lineage>
        <taxon>Eukaryota</taxon>
        <taxon>Fungi</taxon>
        <taxon>Dikarya</taxon>
        <taxon>Basidiomycota</taxon>
        <taxon>Agaricomycotina</taxon>
        <taxon>Tremellomycetes</taxon>
        <taxon>Tremellales</taxon>
        <taxon>Bulleribasidiaceae</taxon>
        <taxon>Dioszegia</taxon>
    </lineage>
</organism>
<dbReference type="GO" id="GO:0005886">
    <property type="term" value="C:plasma membrane"/>
    <property type="evidence" value="ECO:0007669"/>
    <property type="project" value="TreeGrafter"/>
</dbReference>
<dbReference type="InterPro" id="IPR036259">
    <property type="entry name" value="MFS_trans_sf"/>
</dbReference>
<feature type="transmembrane region" description="Helical" evidence="6">
    <location>
        <begin position="362"/>
        <end position="383"/>
    </location>
</feature>
<keyword evidence="4 6" id="KW-0472">Membrane</keyword>
<evidence type="ECO:0000259" key="7">
    <source>
        <dbReference type="PROSITE" id="PS50850"/>
    </source>
</evidence>
<feature type="transmembrane region" description="Helical" evidence="6">
    <location>
        <begin position="493"/>
        <end position="517"/>
    </location>
</feature>
<dbReference type="InterPro" id="IPR011701">
    <property type="entry name" value="MFS"/>
</dbReference>
<dbReference type="RefSeq" id="XP_052945702.1">
    <property type="nucleotide sequence ID" value="XM_053088681.1"/>
</dbReference>
<accession>A0AA38LUL9</accession>